<evidence type="ECO:0000259" key="1">
    <source>
        <dbReference type="Pfam" id="PF21688"/>
    </source>
</evidence>
<name>A0A239BS93_9FIRM</name>
<accession>A0A239BS93</accession>
<dbReference type="AlphaFoldDB" id="A0A239BS93"/>
<dbReference type="OrthoDB" id="9772594at2"/>
<dbReference type="Gene3D" id="3.30.70.2700">
    <property type="match status" value="1"/>
</dbReference>
<dbReference type="RefSeq" id="WP_089281897.1">
    <property type="nucleotide sequence ID" value="NZ_FZOJ01000004.1"/>
</dbReference>
<proteinExistence type="predicted"/>
<dbReference type="Proteomes" id="UP000198304">
    <property type="component" value="Unassembled WGS sequence"/>
</dbReference>
<organism evidence="2 3">
    <name type="scientific">Anaerovirgula multivorans</name>
    <dbReference type="NCBI Taxonomy" id="312168"/>
    <lineage>
        <taxon>Bacteria</taxon>
        <taxon>Bacillati</taxon>
        <taxon>Bacillota</taxon>
        <taxon>Clostridia</taxon>
        <taxon>Peptostreptococcales</taxon>
        <taxon>Natronincolaceae</taxon>
        <taxon>Anaerovirgula</taxon>
    </lineage>
</organism>
<feature type="domain" description="FAD-dependent protein C-terminal" evidence="1">
    <location>
        <begin position="281"/>
        <end position="477"/>
    </location>
</feature>
<protein>
    <recommendedName>
        <fullName evidence="1">FAD-dependent protein C-terminal domain-containing protein</fullName>
    </recommendedName>
</protein>
<gene>
    <name evidence="2" type="ORF">SAMN05446037_1004113</name>
</gene>
<dbReference type="PANTHER" id="PTHR42842">
    <property type="entry name" value="FAD/NAD(P)-BINDING OXIDOREDUCTASE"/>
    <property type="match status" value="1"/>
</dbReference>
<dbReference type="EMBL" id="FZOJ01000004">
    <property type="protein sequence ID" value="SNS10877.1"/>
    <property type="molecule type" value="Genomic_DNA"/>
</dbReference>
<dbReference type="Gene3D" id="3.50.50.60">
    <property type="entry name" value="FAD/NAD(P)-binding domain"/>
    <property type="match status" value="2"/>
</dbReference>
<dbReference type="InterPro" id="IPR036188">
    <property type="entry name" value="FAD/NAD-bd_sf"/>
</dbReference>
<reference evidence="2 3" key="1">
    <citation type="submission" date="2017-06" db="EMBL/GenBank/DDBJ databases">
        <authorList>
            <person name="Kim H.J."/>
            <person name="Triplett B.A."/>
        </authorList>
    </citation>
    <scope>NUCLEOTIDE SEQUENCE [LARGE SCALE GENOMIC DNA]</scope>
    <source>
        <strain evidence="2 3">SCA</strain>
    </source>
</reference>
<sequence>MIRVPDIKISIDQEKTDMKATIFKKLRIREEDLIDYTIYKESIDARRKDRVEFVYTVDVEVKNQDKLLKRTKDKKIILTPDMNYKFVDRGKVKLEQPPVIIGTGPAGLFAGLILAQMGYNPILLERGKDVDHRTKDIQEFWRKGDLNPESNVQFGEGGAGTFSDGKLTTQIKDIRCRKILEELVKAGAPPEIMYVSKPHVGTDILRDVVKNIRQEIIELGGTVLFGKKVTDFIIQDGAIKGVVINGKNTIETEAVLLAIGHSARDTFEMLYKNKVEIHQKPFSIGVRIEHPQSLIDKSQYGDYANHPRLGAADYKIAHHCANQRSAYTFCMCPGGQVVAAASENGGVVTNGMSEHARDKINANSALLVGVDLQDFESEHPLAGMYFQRKWEQRAFEAGGGNYRAPAQLVKDFLKNQPSKELGIVRPSYTPGVVLTDLRQCLPGFVVNTMKEAIVALDRKLHGFQMGDAVMTAIETRSSSPIRIKRNEDYQSNLKGLYPCGEGAGYAGGIISAAVDGIKVAEAIAGKYNL</sequence>
<dbReference type="PIRSF" id="PIRSF038984">
    <property type="entry name" value="FAD_binding_protein"/>
    <property type="match status" value="1"/>
</dbReference>
<dbReference type="InterPro" id="IPR028348">
    <property type="entry name" value="FAD-binding_protein"/>
</dbReference>
<dbReference type="PANTHER" id="PTHR42842:SF3">
    <property type="entry name" value="FAD_NAD(P)-BINDING OXIDOREDUCTASE FAMILY PROTEIN"/>
    <property type="match status" value="1"/>
</dbReference>
<dbReference type="InterPro" id="IPR049516">
    <property type="entry name" value="FAD-depend_C"/>
</dbReference>
<evidence type="ECO:0000313" key="2">
    <source>
        <dbReference type="EMBL" id="SNS10877.1"/>
    </source>
</evidence>
<dbReference type="SUPFAM" id="SSF51905">
    <property type="entry name" value="FAD/NAD(P)-binding domain"/>
    <property type="match status" value="1"/>
</dbReference>
<evidence type="ECO:0000313" key="3">
    <source>
        <dbReference type="Proteomes" id="UP000198304"/>
    </source>
</evidence>
<dbReference type="Pfam" id="PF21688">
    <property type="entry name" value="FAD-depend_C"/>
    <property type="match status" value="1"/>
</dbReference>
<keyword evidence="3" id="KW-1185">Reference proteome</keyword>